<evidence type="ECO:0000256" key="5">
    <source>
        <dbReference type="ARBA" id="ARBA00022692"/>
    </source>
</evidence>
<comment type="subcellular location">
    <subcellularLocation>
        <location evidence="1 12">Membrane</location>
        <topology evidence="1 12">Multi-pass membrane protein</topology>
    </subcellularLocation>
</comment>
<dbReference type="OrthoDB" id="9533783at2759"/>
<evidence type="ECO:0000256" key="12">
    <source>
        <dbReference type="RuleBase" id="RU004424"/>
    </source>
</evidence>
<evidence type="ECO:0000256" key="4">
    <source>
        <dbReference type="ARBA" id="ARBA00022606"/>
    </source>
</evidence>
<evidence type="ECO:0000256" key="10">
    <source>
        <dbReference type="ARBA" id="ARBA00023224"/>
    </source>
</evidence>
<evidence type="ECO:0000256" key="8">
    <source>
        <dbReference type="ARBA" id="ARBA00023136"/>
    </source>
</evidence>
<dbReference type="PANTHER" id="PTHR11394:SF52">
    <property type="entry name" value="TASTE RECEPTOR TYPE 2 MEMBER 38"/>
    <property type="match status" value="1"/>
</dbReference>
<evidence type="ECO:0000256" key="1">
    <source>
        <dbReference type="ARBA" id="ARBA00004141"/>
    </source>
</evidence>
<keyword evidence="6 13" id="KW-1133">Transmembrane helix</keyword>
<dbReference type="SUPFAM" id="SSF81321">
    <property type="entry name" value="Family A G protein-coupled receptor-like"/>
    <property type="match status" value="1"/>
</dbReference>
<dbReference type="InterPro" id="IPR007960">
    <property type="entry name" value="TAS2R"/>
</dbReference>
<feature type="transmembrane region" description="Helical" evidence="13">
    <location>
        <begin position="96"/>
        <end position="118"/>
    </location>
</feature>
<keyword evidence="5 12" id="KW-0812">Transmembrane</keyword>
<reference evidence="14 15" key="1">
    <citation type="journal article" date="2011" name="Proc. Natl. Acad. Sci. U.S.A.">
        <title>Genetic diversity and population structure of the endangered marsupial Sarcophilus harrisii (Tasmanian devil).</title>
        <authorList>
            <person name="Miller W."/>
            <person name="Hayes V.M."/>
            <person name="Ratan A."/>
            <person name="Petersen D.C."/>
            <person name="Wittekindt N.E."/>
            <person name="Miller J."/>
            <person name="Walenz B."/>
            <person name="Knight J."/>
            <person name="Qi J."/>
            <person name="Zhao F."/>
            <person name="Wang Q."/>
            <person name="Bedoya-Reina O.C."/>
            <person name="Katiyar N."/>
            <person name="Tomsho L.P."/>
            <person name="Kasson L.M."/>
            <person name="Hardie R.A."/>
            <person name="Woodbridge P."/>
            <person name="Tindall E.A."/>
            <person name="Bertelsen M.F."/>
            <person name="Dixon D."/>
            <person name="Pyecroft S."/>
            <person name="Helgen K.M."/>
            <person name="Lesk A.M."/>
            <person name="Pringle T.H."/>
            <person name="Patterson N."/>
            <person name="Zhang Y."/>
            <person name="Kreiss A."/>
            <person name="Woods G.M."/>
            <person name="Jones M.E."/>
            <person name="Schuster S.C."/>
        </authorList>
    </citation>
    <scope>NUCLEOTIDE SEQUENCE [LARGE SCALE GENOMIC DNA]</scope>
</reference>
<dbReference type="Ensembl" id="ENSSHAT00000006918.2">
    <property type="protein sequence ID" value="ENSSHAP00000006859.2"/>
    <property type="gene ID" value="ENSSHAG00000005959.2"/>
</dbReference>
<feature type="transmembrane region" description="Helical" evidence="13">
    <location>
        <begin position="130"/>
        <end position="153"/>
    </location>
</feature>
<dbReference type="HOGENOM" id="CLU_072337_3_0_1"/>
<keyword evidence="4 12" id="KW-0716">Sensory transduction</keyword>
<dbReference type="Pfam" id="PF05296">
    <property type="entry name" value="TAS2R"/>
    <property type="match status" value="1"/>
</dbReference>
<dbReference type="KEGG" id="shr:100934898"/>
<evidence type="ECO:0000256" key="3">
    <source>
        <dbReference type="ARBA" id="ARBA00022480"/>
    </source>
</evidence>
<dbReference type="FunCoup" id="G3VUK4">
    <property type="interactions" value="237"/>
</dbReference>
<evidence type="ECO:0000256" key="9">
    <source>
        <dbReference type="ARBA" id="ARBA00023170"/>
    </source>
</evidence>
<evidence type="ECO:0000256" key="13">
    <source>
        <dbReference type="SAM" id="Phobius"/>
    </source>
</evidence>
<feature type="transmembrane region" description="Helical" evidence="13">
    <location>
        <begin position="247"/>
        <end position="269"/>
    </location>
</feature>
<dbReference type="eggNOG" id="ENOG502T15G">
    <property type="taxonomic scope" value="Eukaryota"/>
</dbReference>
<keyword evidence="10 12" id="KW-0807">Transducer</keyword>
<evidence type="ECO:0000256" key="6">
    <source>
        <dbReference type="ARBA" id="ARBA00022989"/>
    </source>
</evidence>
<dbReference type="FunFam" id="1.20.1070.10:FF:000055">
    <property type="entry name" value="Taste receptor type 2"/>
    <property type="match status" value="1"/>
</dbReference>
<evidence type="ECO:0000256" key="2">
    <source>
        <dbReference type="ARBA" id="ARBA00007376"/>
    </source>
</evidence>
<organism evidence="14 15">
    <name type="scientific">Sarcophilus harrisii</name>
    <name type="common">Tasmanian devil</name>
    <name type="synonym">Sarcophilus laniarius</name>
    <dbReference type="NCBI Taxonomy" id="9305"/>
    <lineage>
        <taxon>Eukaryota</taxon>
        <taxon>Metazoa</taxon>
        <taxon>Chordata</taxon>
        <taxon>Craniata</taxon>
        <taxon>Vertebrata</taxon>
        <taxon>Euteleostomi</taxon>
        <taxon>Mammalia</taxon>
        <taxon>Metatheria</taxon>
        <taxon>Dasyuromorphia</taxon>
        <taxon>Dasyuridae</taxon>
        <taxon>Sarcophilus</taxon>
    </lineage>
</organism>
<accession>G3VUK4</accession>
<dbReference type="GeneTree" id="ENSGT01150000286961"/>
<reference evidence="14" key="3">
    <citation type="submission" date="2025-09" db="UniProtKB">
        <authorList>
            <consortium name="Ensembl"/>
        </authorList>
    </citation>
    <scope>IDENTIFICATION</scope>
</reference>
<dbReference type="GO" id="GO:0016020">
    <property type="term" value="C:membrane"/>
    <property type="evidence" value="ECO:0007669"/>
    <property type="project" value="UniProtKB-SubCell"/>
</dbReference>
<dbReference type="GO" id="GO:0004930">
    <property type="term" value="F:G protein-coupled receptor activity"/>
    <property type="evidence" value="ECO:0007669"/>
    <property type="project" value="UniProtKB-KW"/>
</dbReference>
<dbReference type="AlphaFoldDB" id="G3VUK4"/>
<keyword evidence="9 12" id="KW-0675">Receptor</keyword>
<protein>
    <recommendedName>
        <fullName evidence="12">Taste receptor type 2</fullName>
    </recommendedName>
</protein>
<keyword evidence="3 12" id="KW-0919">Taste</keyword>
<name>G3VUK4_SARHA</name>
<dbReference type="GO" id="GO:0033038">
    <property type="term" value="F:bitter taste receptor activity"/>
    <property type="evidence" value="ECO:0007669"/>
    <property type="project" value="InterPro"/>
</dbReference>
<comment type="similarity">
    <text evidence="2 11">Belongs to the G-protein coupled receptor T2R family.</text>
</comment>
<feature type="transmembrane region" description="Helical" evidence="13">
    <location>
        <begin position="191"/>
        <end position="216"/>
    </location>
</feature>
<reference evidence="14" key="2">
    <citation type="submission" date="2025-08" db="UniProtKB">
        <authorList>
            <consortium name="Ensembl"/>
        </authorList>
    </citation>
    <scope>IDENTIFICATION</scope>
</reference>
<feature type="transmembrane region" description="Helical" evidence="13">
    <location>
        <begin position="275"/>
        <end position="297"/>
    </location>
</feature>
<evidence type="ECO:0000313" key="14">
    <source>
        <dbReference type="Ensembl" id="ENSSHAP00000006859.2"/>
    </source>
</evidence>
<dbReference type="GeneID" id="100934898"/>
<proteinExistence type="inferred from homology"/>
<keyword evidence="15" id="KW-1185">Reference proteome</keyword>
<dbReference type="STRING" id="9305.ENSSHAP00000006859"/>
<sequence>MAPLALAITVSYEIKWMYFFFSILELAAGMLSNGFIVLVNVWDLVRRRQLSKSDLVLLSTGTSRIFLQALLFLESVHLTHYQVMRDPLNSKYKTVILFWMLANQTSFWLATWLSILYCAKIARVSHPFLLWLKGWLLMAFPQLLLGSLIVPWISVIPCMWKHFSFFYSNSAVSFSSNFTEKSLEERFNFSYFYLLCNLGNILPFLIFLASSTLLIISLGRHLKTMSAQATGSGDPSLEAHIIALRSLISFLFLYVIGFVAALAAVPLTLVFSSKIGVMICVGLMAATPSMHSVILILGNSKLKKVLKNILRWVQSFLKDV</sequence>
<feature type="transmembrane region" description="Helical" evidence="13">
    <location>
        <begin position="55"/>
        <end position="76"/>
    </location>
</feature>
<dbReference type="InParanoid" id="G3VUK4"/>
<dbReference type="CTD" id="5726"/>
<dbReference type="PANTHER" id="PTHR11394">
    <property type="entry name" value="TASTE RECEPTOR TYPE 2"/>
    <property type="match status" value="1"/>
</dbReference>
<keyword evidence="8 12" id="KW-0472">Membrane</keyword>
<keyword evidence="7 12" id="KW-0297">G-protein coupled receptor</keyword>
<evidence type="ECO:0000256" key="7">
    <source>
        <dbReference type="ARBA" id="ARBA00023040"/>
    </source>
</evidence>
<dbReference type="Proteomes" id="UP000007648">
    <property type="component" value="Unassembled WGS sequence"/>
</dbReference>
<feature type="transmembrane region" description="Helical" evidence="13">
    <location>
        <begin position="16"/>
        <end position="43"/>
    </location>
</feature>
<evidence type="ECO:0000256" key="11">
    <source>
        <dbReference type="RuleBase" id="RU004423"/>
    </source>
</evidence>
<evidence type="ECO:0000313" key="15">
    <source>
        <dbReference type="Proteomes" id="UP000007648"/>
    </source>
</evidence>
<dbReference type="Gene3D" id="1.20.1070.10">
    <property type="entry name" value="Rhodopsin 7-helix transmembrane proteins"/>
    <property type="match status" value="1"/>
</dbReference>